<keyword evidence="4 6" id="KW-0450">Lipoyl</keyword>
<evidence type="ECO:0000259" key="8">
    <source>
        <dbReference type="PROSITE" id="PS50968"/>
    </source>
</evidence>
<dbReference type="InterPro" id="IPR036625">
    <property type="entry name" value="E3-bd_dom_sf"/>
</dbReference>
<evidence type="ECO:0000256" key="6">
    <source>
        <dbReference type="RuleBase" id="RU003423"/>
    </source>
</evidence>
<evidence type="ECO:0000259" key="9">
    <source>
        <dbReference type="PROSITE" id="PS51826"/>
    </source>
</evidence>
<dbReference type="Pfam" id="PF00364">
    <property type="entry name" value="Biotin_lipoyl"/>
    <property type="match status" value="1"/>
</dbReference>
<feature type="domain" description="Lipoyl-binding" evidence="8">
    <location>
        <begin position="7"/>
        <end position="82"/>
    </location>
</feature>
<dbReference type="SUPFAM" id="SSF52777">
    <property type="entry name" value="CoA-dependent acyltransferases"/>
    <property type="match status" value="1"/>
</dbReference>
<dbReference type="SUPFAM" id="SSF47005">
    <property type="entry name" value="Peripheral subunit-binding domain of 2-oxo acid dehydrogenase complex"/>
    <property type="match status" value="2"/>
</dbReference>
<organism evidence="10 11">
    <name type="scientific">Mesobacillus stamsii</name>
    <dbReference type="NCBI Taxonomy" id="225347"/>
    <lineage>
        <taxon>Bacteria</taxon>
        <taxon>Bacillati</taxon>
        <taxon>Bacillota</taxon>
        <taxon>Bacilli</taxon>
        <taxon>Bacillales</taxon>
        <taxon>Bacillaceae</taxon>
        <taxon>Mesobacillus</taxon>
    </lineage>
</organism>
<dbReference type="PANTHER" id="PTHR43178:SF5">
    <property type="entry name" value="LIPOAMIDE ACYLTRANSFERASE COMPONENT OF BRANCHED-CHAIN ALPHA-KETO ACID DEHYDROGENASE COMPLEX, MITOCHONDRIAL"/>
    <property type="match status" value="1"/>
</dbReference>
<evidence type="ECO:0000256" key="4">
    <source>
        <dbReference type="ARBA" id="ARBA00022823"/>
    </source>
</evidence>
<reference evidence="10 11" key="1">
    <citation type="submission" date="2023-07" db="EMBL/GenBank/DDBJ databases">
        <title>Genomic Encyclopedia of Type Strains, Phase IV (KMG-IV): sequencing the most valuable type-strain genomes for metagenomic binning, comparative biology and taxonomic classification.</title>
        <authorList>
            <person name="Goeker M."/>
        </authorList>
    </citation>
    <scope>NUCLEOTIDE SEQUENCE [LARGE SCALE GENOMIC DNA]</scope>
    <source>
        <strain evidence="10 11">DSM 19598</strain>
    </source>
</reference>
<dbReference type="InterPro" id="IPR011053">
    <property type="entry name" value="Single_hybrid_motif"/>
</dbReference>
<dbReference type="Pfam" id="PF00198">
    <property type="entry name" value="2-oxoacid_dh"/>
    <property type="match status" value="1"/>
</dbReference>
<dbReference type="InterPro" id="IPR001078">
    <property type="entry name" value="2-oxoacid_DH_actylTfrase"/>
</dbReference>
<dbReference type="RefSeq" id="WP_307192048.1">
    <property type="nucleotide sequence ID" value="NZ_JAUSUN010000014.1"/>
</dbReference>
<name>A0ABU0FWL9_9BACI</name>
<evidence type="ECO:0000256" key="7">
    <source>
        <dbReference type="SAM" id="MobiDB-lite"/>
    </source>
</evidence>
<evidence type="ECO:0000256" key="2">
    <source>
        <dbReference type="ARBA" id="ARBA00007317"/>
    </source>
</evidence>
<comment type="similarity">
    <text evidence="2 6">Belongs to the 2-oxoacid dehydrogenase family.</text>
</comment>
<dbReference type="Proteomes" id="UP001242313">
    <property type="component" value="Unassembled WGS sequence"/>
</dbReference>
<dbReference type="PANTHER" id="PTHR43178">
    <property type="entry name" value="DIHYDROLIPOAMIDE ACETYLTRANSFERASE COMPONENT OF PYRUVATE DEHYDROGENASE COMPLEX"/>
    <property type="match status" value="1"/>
</dbReference>
<comment type="caution">
    <text evidence="10">The sequence shown here is derived from an EMBL/GenBank/DDBJ whole genome shotgun (WGS) entry which is preliminary data.</text>
</comment>
<dbReference type="SUPFAM" id="SSF51230">
    <property type="entry name" value="Single hybrid motif"/>
    <property type="match status" value="1"/>
</dbReference>
<evidence type="ECO:0000313" key="11">
    <source>
        <dbReference type="Proteomes" id="UP001242313"/>
    </source>
</evidence>
<evidence type="ECO:0000256" key="1">
    <source>
        <dbReference type="ARBA" id="ARBA00001938"/>
    </source>
</evidence>
<gene>
    <name evidence="10" type="ORF">J2S25_002529</name>
</gene>
<dbReference type="InterPro" id="IPR050743">
    <property type="entry name" value="2-oxoacid_DH_E2_comp"/>
</dbReference>
<proteinExistence type="inferred from homology"/>
<evidence type="ECO:0000313" key="10">
    <source>
        <dbReference type="EMBL" id="MDQ0414321.1"/>
    </source>
</evidence>
<feature type="domain" description="Peripheral subunit-binding (PSBD)" evidence="9">
    <location>
        <begin position="118"/>
        <end position="155"/>
    </location>
</feature>
<keyword evidence="10" id="KW-0670">Pyruvate</keyword>
<keyword evidence="11" id="KW-1185">Reference proteome</keyword>
<feature type="region of interest" description="Disordered" evidence="7">
    <location>
        <begin position="88"/>
        <end position="111"/>
    </location>
</feature>
<protein>
    <recommendedName>
        <fullName evidence="6">Dihydrolipoamide acetyltransferase component of pyruvate dehydrogenase complex</fullName>
        <ecNumber evidence="6">2.3.1.-</ecNumber>
    </recommendedName>
</protein>
<dbReference type="InterPro" id="IPR004167">
    <property type="entry name" value="PSBD"/>
</dbReference>
<evidence type="ECO:0000256" key="5">
    <source>
        <dbReference type="ARBA" id="ARBA00023315"/>
    </source>
</evidence>
<dbReference type="PROSITE" id="PS51826">
    <property type="entry name" value="PSBD"/>
    <property type="match status" value="2"/>
</dbReference>
<keyword evidence="3 6" id="KW-0808">Transferase</keyword>
<accession>A0ABU0FWL9</accession>
<keyword evidence="5 6" id="KW-0012">Acyltransferase</keyword>
<feature type="compositionally biased region" description="Polar residues" evidence="7">
    <location>
        <begin position="93"/>
        <end position="109"/>
    </location>
</feature>
<dbReference type="Gene3D" id="4.10.320.10">
    <property type="entry name" value="E3-binding domain"/>
    <property type="match status" value="2"/>
</dbReference>
<dbReference type="Gene3D" id="3.30.559.10">
    <property type="entry name" value="Chloramphenicol acetyltransferase-like domain"/>
    <property type="match status" value="1"/>
</dbReference>
<dbReference type="GO" id="GO:0004742">
    <property type="term" value="F:dihydrolipoyllysine-residue acetyltransferase activity"/>
    <property type="evidence" value="ECO:0007669"/>
    <property type="project" value="UniProtKB-EC"/>
</dbReference>
<dbReference type="Gene3D" id="2.40.50.100">
    <property type="match status" value="1"/>
</dbReference>
<comment type="cofactor">
    <cofactor evidence="1 6">
        <name>(R)-lipoate</name>
        <dbReference type="ChEBI" id="CHEBI:83088"/>
    </cofactor>
</comment>
<dbReference type="EC" id="2.3.1.-" evidence="6"/>
<dbReference type="EMBL" id="JAUSUN010000014">
    <property type="protein sequence ID" value="MDQ0414321.1"/>
    <property type="molecule type" value="Genomic_DNA"/>
</dbReference>
<dbReference type="CDD" id="cd06849">
    <property type="entry name" value="lipoyl_domain"/>
    <property type="match status" value="1"/>
</dbReference>
<dbReference type="PROSITE" id="PS50968">
    <property type="entry name" value="BIOTINYL_LIPOYL"/>
    <property type="match status" value="1"/>
</dbReference>
<evidence type="ECO:0000256" key="3">
    <source>
        <dbReference type="ARBA" id="ARBA00022679"/>
    </source>
</evidence>
<dbReference type="InterPro" id="IPR000089">
    <property type="entry name" value="Biotin_lipoyl"/>
</dbReference>
<sequence>MQDIKTLHQLKLPQLSETDEESLIVFWHKSEQDVVKKGDVIVEVQTEKAVNEIESDIDGVIAQIHKNRGEVISVGEVLVSIWPDEGKNDETAIPNSQADESPKPIQQANDPEKSYFVKASPRVRKIARDLGVDLTVIKGTGKKGELTVEDIQNAANAPKKQEPDEEFSKEKTRVIASPSVRKLAREKGIDLDEVQAWSTNGRIHREDVLKFAEGKDYNPQQVSIAQQSAQNSNDDDMERVKLAGIRKAIARAMTHSKQTIPHVTHFSEADVTALVSHRDRIKKAANAKQIKLTYLPYVVKALTSALKEFKELNAAIDEGEETILFKKFYNIGIATQTNNGLVVPNIKDADRKNISGLAREIEFLTSSARNSKLAPEQMKGGTCTISNIGSAGGQWFTPIINHPETSILGIGEIVEKPIVKDGEIIIGKMMPLSLSYDHRIIDGVIAQKALNHIKKLLEDPELLLLELD</sequence>
<dbReference type="Pfam" id="PF02817">
    <property type="entry name" value="E3_binding"/>
    <property type="match status" value="2"/>
</dbReference>
<dbReference type="InterPro" id="IPR023213">
    <property type="entry name" value="CAT-like_dom_sf"/>
</dbReference>
<feature type="domain" description="Peripheral subunit-binding (PSBD)" evidence="9">
    <location>
        <begin position="175"/>
        <end position="212"/>
    </location>
</feature>